<dbReference type="KEGG" id="otm:OSB_04840"/>
<evidence type="ECO:0000313" key="1">
    <source>
        <dbReference type="EMBL" id="AKS45047.1"/>
    </source>
</evidence>
<dbReference type="PROSITE" id="PS51257">
    <property type="entry name" value="PROKAR_LIPOPROTEIN"/>
    <property type="match status" value="1"/>
</dbReference>
<proteinExistence type="predicted"/>
<name>A0A0K0Y2B9_9RHOB</name>
<evidence type="ECO:0000313" key="2">
    <source>
        <dbReference type="Proteomes" id="UP000067444"/>
    </source>
</evidence>
<accession>A0A0K0Y2B9</accession>
<gene>
    <name evidence="1" type="ORF">OSB_04840</name>
</gene>
<reference evidence="1 2" key="1">
    <citation type="journal article" date="2015" name="Genome Announc.">
        <title>Closed Genome Sequence of Octadecabacter temperatus SB1, the First Mesophilic Species of the Genus Octadecabacter.</title>
        <authorList>
            <person name="Voget S."/>
            <person name="Billerbeck S."/>
            <person name="Simon M."/>
            <person name="Daniel R."/>
        </authorList>
    </citation>
    <scope>NUCLEOTIDE SEQUENCE [LARGE SCALE GENOMIC DNA]</scope>
    <source>
        <strain evidence="1 2">SB1</strain>
    </source>
</reference>
<sequence>MKLIATLTAATLTLSACAVVETAAVDTGREAAKAVVGPIVADTIPGPAGVAITNCVIDNASGEELFAIGVQGATPENITLVSNILARPETVTCATSALT</sequence>
<dbReference type="STRING" id="1458307.OSB_04840"/>
<keyword evidence="2" id="KW-1185">Reference proteome</keyword>
<organism evidence="1 2">
    <name type="scientific">Octadecabacter temperatus</name>
    <dbReference type="NCBI Taxonomy" id="1458307"/>
    <lineage>
        <taxon>Bacteria</taxon>
        <taxon>Pseudomonadati</taxon>
        <taxon>Pseudomonadota</taxon>
        <taxon>Alphaproteobacteria</taxon>
        <taxon>Rhodobacterales</taxon>
        <taxon>Roseobacteraceae</taxon>
        <taxon>Octadecabacter</taxon>
    </lineage>
</organism>
<dbReference type="OrthoDB" id="7867642at2"/>
<dbReference type="RefSeq" id="WP_049833475.1">
    <property type="nucleotide sequence ID" value="NZ_CP012160.1"/>
</dbReference>
<dbReference type="Proteomes" id="UP000067444">
    <property type="component" value="Chromosome"/>
</dbReference>
<dbReference type="EMBL" id="CP012160">
    <property type="protein sequence ID" value="AKS45047.1"/>
    <property type="molecule type" value="Genomic_DNA"/>
</dbReference>
<protein>
    <submittedName>
        <fullName evidence="1">Uncharacterized protein</fullName>
    </submittedName>
</protein>
<dbReference type="AlphaFoldDB" id="A0A0K0Y2B9"/>